<dbReference type="EMBL" id="AAHK01000822">
    <property type="protein sequence ID" value="EAN88846.1"/>
    <property type="molecule type" value="Genomic_DNA"/>
</dbReference>
<feature type="compositionally biased region" description="Polar residues" evidence="1">
    <location>
        <begin position="206"/>
        <end position="220"/>
    </location>
</feature>
<dbReference type="Proteomes" id="UP000002296">
    <property type="component" value="Unassembled WGS sequence"/>
</dbReference>
<feature type="region of interest" description="Disordered" evidence="1">
    <location>
        <begin position="276"/>
        <end position="299"/>
    </location>
</feature>
<feature type="transmembrane region" description="Helical" evidence="2">
    <location>
        <begin position="389"/>
        <end position="417"/>
    </location>
</feature>
<accession>Q4D8J3</accession>
<dbReference type="InParanoid" id="Q4D8J3"/>
<dbReference type="RefSeq" id="XP_810697.1">
    <property type="nucleotide sequence ID" value="XM_805604.1"/>
</dbReference>
<gene>
    <name evidence="4" type="ORF">Tc00.1047053507633.90</name>
</gene>
<proteinExistence type="predicted"/>
<keyword evidence="5" id="KW-1185">Reference proteome</keyword>
<dbReference type="KEGG" id="tcr:507633.90"/>
<feature type="chain" id="PRO_5004236130" evidence="3">
    <location>
        <begin position="22"/>
        <end position="423"/>
    </location>
</feature>
<comment type="caution">
    <text evidence="4">The sequence shown here is derived from an EMBL/GenBank/DDBJ whole genome shotgun (WGS) entry which is preliminary data.</text>
</comment>
<evidence type="ECO:0000313" key="5">
    <source>
        <dbReference type="Proteomes" id="UP000002296"/>
    </source>
</evidence>
<keyword evidence="2" id="KW-1133">Transmembrane helix</keyword>
<sequence>MRVRLRLWLVWWCSSVCVTAAGIPGDVSGDADAVVVPVDVSCAPSDGSLSYRVCVWAWTKCSAASAEAQHENYIFSGFDVRMHGRNGELGAVCHVANAVHTCSNCAVSCATEEEGATVAFTMNVTAHKYAGPYELLWRQFPPDGTIHPPARSSDADRTGICQLPPPREGKDDTKSGETTAPQVNAEPSRQNEDWRRSAAADGPNTVDRSPASNTATNTSETRPEFAFVRNITVAPTPPKRKPSIAMSRNIEMDLNAFVTKTALATALRKAVGSRDARKSEAVDGSGEHVPGKIAGGMNGHNVPGTPKRHQEMCPCAIWSGVSPDGRLVLFDDVELIPRDSTGGRTARVCVSLALLLLLLELCGVVVVFRAKEGGIVTPHGGYLPHTLRFLCQFFFSSFLMIYGSLFKPFFLLCNVLFDAFPLE</sequence>
<evidence type="ECO:0000256" key="1">
    <source>
        <dbReference type="SAM" id="MobiDB-lite"/>
    </source>
</evidence>
<dbReference type="PaxDb" id="353153-Q4D8J3"/>
<feature type="region of interest" description="Disordered" evidence="1">
    <location>
        <begin position="144"/>
        <end position="242"/>
    </location>
</feature>
<name>Q4D8J3_TRYCC</name>
<dbReference type="AlphaFoldDB" id="Q4D8J3"/>
<organism evidence="4 5">
    <name type="scientific">Trypanosoma cruzi (strain CL Brener)</name>
    <dbReference type="NCBI Taxonomy" id="353153"/>
    <lineage>
        <taxon>Eukaryota</taxon>
        <taxon>Discoba</taxon>
        <taxon>Euglenozoa</taxon>
        <taxon>Kinetoplastea</taxon>
        <taxon>Metakinetoplastina</taxon>
        <taxon>Trypanosomatida</taxon>
        <taxon>Trypanosomatidae</taxon>
        <taxon>Trypanosoma</taxon>
        <taxon>Schizotrypanum</taxon>
    </lineage>
</organism>
<feature type="compositionally biased region" description="Basic and acidic residues" evidence="1">
    <location>
        <begin position="189"/>
        <end position="198"/>
    </location>
</feature>
<feature type="transmembrane region" description="Helical" evidence="2">
    <location>
        <begin position="350"/>
        <end position="368"/>
    </location>
</feature>
<keyword evidence="2" id="KW-0812">Transmembrane</keyword>
<feature type="compositionally biased region" description="Polar residues" evidence="1">
    <location>
        <begin position="176"/>
        <end position="188"/>
    </location>
</feature>
<reference evidence="4 5" key="1">
    <citation type="journal article" date="2005" name="Science">
        <title>The genome sequence of Trypanosoma cruzi, etiologic agent of Chagas disease.</title>
        <authorList>
            <person name="El-Sayed N.M."/>
            <person name="Myler P.J."/>
            <person name="Bartholomeu D.C."/>
            <person name="Nilsson D."/>
            <person name="Aggarwal G."/>
            <person name="Tran A.N."/>
            <person name="Ghedin E."/>
            <person name="Worthey E.A."/>
            <person name="Delcher A.L."/>
            <person name="Blandin G."/>
            <person name="Westenberger S.J."/>
            <person name="Caler E."/>
            <person name="Cerqueira G.C."/>
            <person name="Branche C."/>
            <person name="Haas B."/>
            <person name="Anupama A."/>
            <person name="Arner E."/>
            <person name="Aslund L."/>
            <person name="Attipoe P."/>
            <person name="Bontempi E."/>
            <person name="Bringaud F."/>
            <person name="Burton P."/>
            <person name="Cadag E."/>
            <person name="Campbell D.A."/>
            <person name="Carrington M."/>
            <person name="Crabtree J."/>
            <person name="Darban H."/>
            <person name="da Silveira J.F."/>
            <person name="de Jong P."/>
            <person name="Edwards K."/>
            <person name="Englund P.T."/>
            <person name="Fazelina G."/>
            <person name="Feldblyum T."/>
            <person name="Ferella M."/>
            <person name="Frasch A.C."/>
            <person name="Gull K."/>
            <person name="Horn D."/>
            <person name="Hou L."/>
            <person name="Huang Y."/>
            <person name="Kindlund E."/>
            <person name="Klingbeil M."/>
            <person name="Kluge S."/>
            <person name="Koo H."/>
            <person name="Lacerda D."/>
            <person name="Levin M.J."/>
            <person name="Lorenzi H."/>
            <person name="Louie T."/>
            <person name="Machado C.R."/>
            <person name="McCulloch R."/>
            <person name="McKenna A."/>
            <person name="Mizuno Y."/>
            <person name="Mottram J.C."/>
            <person name="Nelson S."/>
            <person name="Ochaya S."/>
            <person name="Osoegawa K."/>
            <person name="Pai G."/>
            <person name="Parsons M."/>
            <person name="Pentony M."/>
            <person name="Pettersson U."/>
            <person name="Pop M."/>
            <person name="Ramirez J.L."/>
            <person name="Rinta J."/>
            <person name="Robertson L."/>
            <person name="Salzberg S.L."/>
            <person name="Sanchez D.O."/>
            <person name="Seyler A."/>
            <person name="Sharma R."/>
            <person name="Shetty J."/>
            <person name="Simpson A.J."/>
            <person name="Sisk E."/>
            <person name="Tammi M.T."/>
            <person name="Tarleton R."/>
            <person name="Teixeira S."/>
            <person name="Van Aken S."/>
            <person name="Vogt C."/>
            <person name="Ward P.N."/>
            <person name="Wickstead B."/>
            <person name="Wortman J."/>
            <person name="White O."/>
            <person name="Fraser C.M."/>
            <person name="Stuart K.D."/>
            <person name="Andersson B."/>
        </authorList>
    </citation>
    <scope>NUCLEOTIDE SEQUENCE [LARGE SCALE GENOMIC DNA]</scope>
    <source>
        <strain evidence="4 5">CL Brener</strain>
    </source>
</reference>
<keyword evidence="3" id="KW-0732">Signal</keyword>
<evidence type="ECO:0000256" key="3">
    <source>
        <dbReference type="SAM" id="SignalP"/>
    </source>
</evidence>
<feature type="signal peptide" evidence="3">
    <location>
        <begin position="1"/>
        <end position="21"/>
    </location>
</feature>
<evidence type="ECO:0000256" key="2">
    <source>
        <dbReference type="SAM" id="Phobius"/>
    </source>
</evidence>
<evidence type="ECO:0000313" key="4">
    <source>
        <dbReference type="EMBL" id="EAN88846.1"/>
    </source>
</evidence>
<keyword evidence="2" id="KW-0472">Membrane</keyword>
<protein>
    <submittedName>
        <fullName evidence="4">Uncharacterized protein</fullName>
    </submittedName>
</protein>
<feature type="compositionally biased region" description="Basic and acidic residues" evidence="1">
    <location>
        <begin position="276"/>
        <end position="290"/>
    </location>
</feature>
<dbReference type="GeneID" id="3541529"/>